<dbReference type="Proteomes" id="UP000467700">
    <property type="component" value="Unassembled WGS sequence"/>
</dbReference>
<dbReference type="EMBL" id="CACVBS010000040">
    <property type="protein sequence ID" value="CAA7263557.1"/>
    <property type="molecule type" value="Genomic_DNA"/>
</dbReference>
<evidence type="ECO:0000256" key="1">
    <source>
        <dbReference type="SAM" id="Coils"/>
    </source>
</evidence>
<evidence type="ECO:0000313" key="3">
    <source>
        <dbReference type="Proteomes" id="UP000467700"/>
    </source>
</evidence>
<reference evidence="2 3" key="1">
    <citation type="submission" date="2020-01" db="EMBL/GenBank/DDBJ databases">
        <authorList>
            <person name="Gupta K D."/>
        </authorList>
    </citation>
    <scope>NUCLEOTIDE SEQUENCE [LARGE SCALE GENOMIC DNA]</scope>
</reference>
<keyword evidence="1" id="KW-0175">Coiled coil</keyword>
<gene>
    <name evidence="2" type="ORF">AAE3_LOCUS5865</name>
</gene>
<organism evidence="2 3">
    <name type="scientific">Cyclocybe aegerita</name>
    <name type="common">Black poplar mushroom</name>
    <name type="synonym">Agrocybe aegerita</name>
    <dbReference type="NCBI Taxonomy" id="1973307"/>
    <lineage>
        <taxon>Eukaryota</taxon>
        <taxon>Fungi</taxon>
        <taxon>Dikarya</taxon>
        <taxon>Basidiomycota</taxon>
        <taxon>Agaricomycotina</taxon>
        <taxon>Agaricomycetes</taxon>
        <taxon>Agaricomycetidae</taxon>
        <taxon>Agaricales</taxon>
        <taxon>Agaricineae</taxon>
        <taxon>Bolbitiaceae</taxon>
        <taxon>Cyclocybe</taxon>
    </lineage>
</organism>
<dbReference type="AlphaFoldDB" id="A0A8S0XR22"/>
<proteinExistence type="predicted"/>
<sequence>MPEPVTVAGVMGFTGVQAGQIFRVRTIFHSEEKKAASEYELKAMRKELKEFKKAQDELRNELEVSRKEREALERRLDAVEHQLVAGLNGLKYPGNLKKMSDDLEALRHLEEALSRPAANAGLPTASHRTSQQDFNNKELILAKCRGALEDMLLEQHVKPGTSGSPVDNSHYARLWRQRLDEAGGELPARIAYARSLIAGAGPSKFENVVNSDNAMALVCAKVCPF</sequence>
<feature type="coiled-coil region" evidence="1">
    <location>
        <begin position="34"/>
        <end position="82"/>
    </location>
</feature>
<comment type="caution">
    <text evidence="2">The sequence shown here is derived from an EMBL/GenBank/DDBJ whole genome shotgun (WGS) entry which is preliminary data.</text>
</comment>
<evidence type="ECO:0000313" key="2">
    <source>
        <dbReference type="EMBL" id="CAA7263557.1"/>
    </source>
</evidence>
<protein>
    <submittedName>
        <fullName evidence="2">Uncharacterized protein</fullName>
    </submittedName>
</protein>
<keyword evidence="3" id="KW-1185">Reference proteome</keyword>
<accession>A0A8S0XR22</accession>
<name>A0A8S0XR22_CYCAE</name>